<evidence type="ECO:0000256" key="1">
    <source>
        <dbReference type="ARBA" id="ARBA00004434"/>
    </source>
</evidence>
<dbReference type="OrthoDB" id="5948578at2759"/>
<evidence type="ECO:0000313" key="9">
    <source>
        <dbReference type="Proteomes" id="UP000515158"/>
    </source>
</evidence>
<reference evidence="10" key="1">
    <citation type="submission" date="2025-08" db="UniProtKB">
        <authorList>
            <consortium name="RefSeq"/>
        </authorList>
    </citation>
    <scope>IDENTIFICATION</scope>
    <source>
        <tissue evidence="10">Total insect</tissue>
    </source>
</reference>
<evidence type="ECO:0000313" key="10">
    <source>
        <dbReference type="RefSeq" id="XP_034248257.1"/>
    </source>
</evidence>
<keyword evidence="6 8" id="KW-0496">Mitochondrion</keyword>
<dbReference type="AlphaFoldDB" id="A0A6P8ZSM3"/>
<organism evidence="10">
    <name type="scientific">Thrips palmi</name>
    <name type="common">Melon thrips</name>
    <dbReference type="NCBI Taxonomy" id="161013"/>
    <lineage>
        <taxon>Eukaryota</taxon>
        <taxon>Metazoa</taxon>
        <taxon>Ecdysozoa</taxon>
        <taxon>Arthropoda</taxon>
        <taxon>Hexapoda</taxon>
        <taxon>Insecta</taxon>
        <taxon>Pterygota</taxon>
        <taxon>Neoptera</taxon>
        <taxon>Paraneoptera</taxon>
        <taxon>Thysanoptera</taxon>
        <taxon>Terebrantia</taxon>
        <taxon>Thripoidea</taxon>
        <taxon>Thripidae</taxon>
        <taxon>Thrips</taxon>
    </lineage>
</organism>
<keyword evidence="5" id="KW-1133">Transmembrane helix</keyword>
<comment type="similarity">
    <text evidence="2 8">Belongs to the MICOS complex subunit Mic13 family.</text>
</comment>
<dbReference type="PANTHER" id="PTHR31816">
    <property type="entry name" value="MICOS COMPLEX SUBUNIT MIC13"/>
    <property type="match status" value="1"/>
</dbReference>
<keyword evidence="3" id="KW-0812">Transmembrane</keyword>
<keyword evidence="9" id="KW-1185">Reference proteome</keyword>
<evidence type="ECO:0000256" key="6">
    <source>
        <dbReference type="ARBA" id="ARBA00023128"/>
    </source>
</evidence>
<dbReference type="Pfam" id="PF15884">
    <property type="entry name" value="QIL1"/>
    <property type="match status" value="1"/>
</dbReference>
<name>A0A6P8ZSM3_THRPL</name>
<keyword evidence="4 8" id="KW-0999">Mitochondrion inner membrane</keyword>
<proteinExistence type="inferred from homology"/>
<dbReference type="PANTHER" id="PTHR31816:SF3">
    <property type="entry name" value="MICOS COMPLEX SUBUNIT MIC13"/>
    <property type="match status" value="1"/>
</dbReference>
<dbReference type="Proteomes" id="UP000515158">
    <property type="component" value="Unplaced"/>
</dbReference>
<evidence type="ECO:0000256" key="8">
    <source>
        <dbReference type="RuleBase" id="RU363009"/>
    </source>
</evidence>
<comment type="subunit">
    <text evidence="8">Component of the mitochondrial contact site and cristae organizing system (MICOS) complex.</text>
</comment>
<dbReference type="GeneID" id="117649498"/>
<evidence type="ECO:0000256" key="7">
    <source>
        <dbReference type="ARBA" id="ARBA00023136"/>
    </source>
</evidence>
<dbReference type="RefSeq" id="XP_034248257.1">
    <property type="nucleotide sequence ID" value="XM_034392366.1"/>
</dbReference>
<dbReference type="KEGG" id="tpal:117649498"/>
<evidence type="ECO:0000256" key="5">
    <source>
        <dbReference type="ARBA" id="ARBA00022989"/>
    </source>
</evidence>
<dbReference type="FunCoup" id="A0A6P8ZSM3">
    <property type="interactions" value="89"/>
</dbReference>
<gene>
    <name evidence="10" type="primary">LOC117649498</name>
</gene>
<comment type="function">
    <text evidence="8">Component of the MICOS complex, a large protein complex of the mitochondrial inner membrane that plays crucial roles in the maintenance of crista junctions, inner membrane architecture, and formation of contact sites to the outer membrane.</text>
</comment>
<keyword evidence="7" id="KW-0472">Membrane</keyword>
<evidence type="ECO:0000256" key="3">
    <source>
        <dbReference type="ARBA" id="ARBA00022692"/>
    </source>
</evidence>
<dbReference type="GO" id="GO:0061617">
    <property type="term" value="C:MICOS complex"/>
    <property type="evidence" value="ECO:0007669"/>
    <property type="project" value="UniProtKB-UniRule"/>
</dbReference>
<dbReference type="CTD" id="39948"/>
<dbReference type="InterPro" id="IPR026769">
    <property type="entry name" value="Mic13"/>
</dbReference>
<accession>A0A6P8ZSM3</accession>
<evidence type="ECO:0000256" key="2">
    <source>
        <dbReference type="ARBA" id="ARBA00006771"/>
    </source>
</evidence>
<dbReference type="GO" id="GO:0044284">
    <property type="term" value="C:mitochondrial crista junction"/>
    <property type="evidence" value="ECO:0007669"/>
    <property type="project" value="TreeGrafter"/>
</dbReference>
<evidence type="ECO:0000256" key="4">
    <source>
        <dbReference type="ARBA" id="ARBA00022792"/>
    </source>
</evidence>
<protein>
    <recommendedName>
        <fullName evidence="8">MICOS complex subunit MIC13</fullName>
    </recommendedName>
</protein>
<dbReference type="GO" id="GO:0042407">
    <property type="term" value="P:cristae formation"/>
    <property type="evidence" value="ECO:0007669"/>
    <property type="project" value="TreeGrafter"/>
</dbReference>
<sequence>MAKRLMKFGIKASILTGAVYYTVDQGLWEDTDKADKVYADLYQAVAPYVKDVPVEVPELPSITDFAASSKLYYNQGVFATSQFLKDLPSNTMSLACELKSSLSSMLETSLSAPEPSADKPSS</sequence>
<comment type="subcellular location">
    <subcellularLocation>
        <location evidence="1 8">Mitochondrion inner membrane</location>
        <topology evidence="1 8">Single-pass membrane protein</topology>
    </subcellularLocation>
</comment>
<dbReference type="InParanoid" id="A0A6P8ZSM3"/>